<feature type="domain" description="SRCR" evidence="21">
    <location>
        <begin position="2772"/>
        <end position="2876"/>
    </location>
</feature>
<dbReference type="InterPro" id="IPR000082">
    <property type="entry name" value="SEA_dom"/>
</dbReference>
<feature type="domain" description="MAM" evidence="19">
    <location>
        <begin position="2158"/>
        <end position="2297"/>
    </location>
</feature>
<dbReference type="PROSITE" id="PS50038">
    <property type="entry name" value="FZ"/>
    <property type="match status" value="1"/>
</dbReference>
<proteinExistence type="predicted"/>
<evidence type="ECO:0000259" key="18">
    <source>
        <dbReference type="PROSITE" id="PS50038"/>
    </source>
</evidence>
<dbReference type="PROSITE" id="PS01209">
    <property type="entry name" value="LDLRA_1"/>
    <property type="match status" value="4"/>
</dbReference>
<dbReference type="PROSITE" id="PS50068">
    <property type="entry name" value="LDLRA_2"/>
    <property type="match status" value="7"/>
</dbReference>
<dbReference type="InterPro" id="IPR033116">
    <property type="entry name" value="TRYPSIN_SER"/>
</dbReference>
<evidence type="ECO:0000313" key="23">
    <source>
        <dbReference type="Proteomes" id="UP001195483"/>
    </source>
</evidence>
<dbReference type="PROSITE" id="PS00134">
    <property type="entry name" value="TRYPSIN_HIS"/>
    <property type="match status" value="1"/>
</dbReference>
<dbReference type="CDD" id="cd00190">
    <property type="entry name" value="Tryp_SPc"/>
    <property type="match status" value="1"/>
</dbReference>
<keyword evidence="3 16" id="KW-0812">Transmembrane</keyword>
<feature type="region of interest" description="Disordered" evidence="15">
    <location>
        <begin position="388"/>
        <end position="578"/>
    </location>
</feature>
<evidence type="ECO:0000259" key="20">
    <source>
        <dbReference type="PROSITE" id="PS50240"/>
    </source>
</evidence>
<dbReference type="CDD" id="cd06263">
    <property type="entry name" value="MAM"/>
    <property type="match status" value="3"/>
</dbReference>
<evidence type="ECO:0000259" key="19">
    <source>
        <dbReference type="PROSITE" id="PS50060"/>
    </source>
</evidence>
<dbReference type="SMART" id="SM00202">
    <property type="entry name" value="SR"/>
    <property type="match status" value="1"/>
</dbReference>
<feature type="disulfide bond" evidence="13">
    <location>
        <begin position="2814"/>
        <end position="2875"/>
    </location>
</feature>
<keyword evidence="8 16" id="KW-0472">Membrane</keyword>
<feature type="disulfide bond" evidence="12">
    <location>
        <begin position="2925"/>
        <end position="2937"/>
    </location>
</feature>
<feature type="domain" description="Peptidase S1" evidence="20">
    <location>
        <begin position="3062"/>
        <end position="3306"/>
    </location>
</feature>
<feature type="disulfide bond" evidence="12">
    <location>
        <begin position="2749"/>
        <end position="2764"/>
    </location>
</feature>
<feature type="disulfide bond" evidence="13">
    <location>
        <begin position="1499"/>
        <end position="1509"/>
    </location>
</feature>
<dbReference type="PRINTS" id="PR00261">
    <property type="entry name" value="LDLRECEPTOR"/>
</dbReference>
<evidence type="ECO:0000256" key="4">
    <source>
        <dbReference type="ARBA" id="ARBA00022801"/>
    </source>
</evidence>
<dbReference type="Pfam" id="PF00089">
    <property type="entry name" value="Trypsin"/>
    <property type="match status" value="1"/>
</dbReference>
<dbReference type="SUPFAM" id="SSF49899">
    <property type="entry name" value="Concanavalin A-like lectins/glucanases"/>
    <property type="match status" value="7"/>
</dbReference>
<gene>
    <name evidence="22" type="ORF">CHS0354_026918</name>
</gene>
<dbReference type="Gene3D" id="2.60.120.200">
    <property type="match status" value="8"/>
</dbReference>
<feature type="transmembrane region" description="Helical" evidence="16">
    <location>
        <begin position="68"/>
        <end position="91"/>
    </location>
</feature>
<keyword evidence="9 13" id="KW-1015">Disulfide bond</keyword>
<evidence type="ECO:0000256" key="16">
    <source>
        <dbReference type="SAM" id="Phobius"/>
    </source>
</evidence>
<feature type="domain" description="SRCR" evidence="21">
    <location>
        <begin position="1429"/>
        <end position="1530"/>
    </location>
</feature>
<evidence type="ECO:0000256" key="13">
    <source>
        <dbReference type="PROSITE-ProRule" id="PRU00196"/>
    </source>
</evidence>
<dbReference type="FunFam" id="2.40.10.10:FF:000068">
    <property type="entry name" value="transmembrane protease serine 2"/>
    <property type="match status" value="1"/>
</dbReference>
<dbReference type="GO" id="GO:0005886">
    <property type="term" value="C:plasma membrane"/>
    <property type="evidence" value="ECO:0007669"/>
    <property type="project" value="UniProtKB-SubCell"/>
</dbReference>
<dbReference type="InterPro" id="IPR051560">
    <property type="entry name" value="MAM_domain-containing"/>
</dbReference>
<keyword evidence="5 14" id="KW-0720">Serine protease</keyword>
<dbReference type="SUPFAM" id="SSF50494">
    <property type="entry name" value="Trypsin-like serine proteases"/>
    <property type="match status" value="1"/>
</dbReference>
<feature type="domain" description="MAM" evidence="19">
    <location>
        <begin position="2340"/>
        <end position="2497"/>
    </location>
</feature>
<reference evidence="22" key="1">
    <citation type="journal article" date="2021" name="Genome Biol. Evol.">
        <title>A High-Quality Reference Genome for a Parasitic Bivalve with Doubly Uniparental Inheritance (Bivalvia: Unionida).</title>
        <authorList>
            <person name="Smith C.H."/>
        </authorList>
    </citation>
    <scope>NUCLEOTIDE SEQUENCE</scope>
    <source>
        <strain evidence="22">CHS0354</strain>
    </source>
</reference>
<dbReference type="InterPro" id="IPR043504">
    <property type="entry name" value="Peptidase_S1_PA_chymotrypsin"/>
</dbReference>
<dbReference type="InterPro" id="IPR013320">
    <property type="entry name" value="ConA-like_dom_sf"/>
</dbReference>
<evidence type="ECO:0000256" key="6">
    <source>
        <dbReference type="ARBA" id="ARBA00022968"/>
    </source>
</evidence>
<feature type="domain" description="FZ" evidence="18">
    <location>
        <begin position="1283"/>
        <end position="1406"/>
    </location>
</feature>
<keyword evidence="2 14" id="KW-0645">Protease</keyword>
<evidence type="ECO:0000256" key="7">
    <source>
        <dbReference type="ARBA" id="ARBA00022989"/>
    </source>
</evidence>
<feature type="disulfide bond" evidence="12">
    <location>
        <begin position="1249"/>
        <end position="1264"/>
    </location>
</feature>
<comment type="caution">
    <text evidence="22">The sequence shown here is derived from an EMBL/GenBank/DDBJ whole genome shotgun (WGS) entry which is preliminary data.</text>
</comment>
<evidence type="ECO:0000256" key="15">
    <source>
        <dbReference type="SAM" id="MobiDB-lite"/>
    </source>
</evidence>
<reference evidence="22" key="3">
    <citation type="submission" date="2023-05" db="EMBL/GenBank/DDBJ databases">
        <authorList>
            <person name="Smith C.H."/>
        </authorList>
    </citation>
    <scope>NUCLEOTIDE SEQUENCE</scope>
    <source>
        <strain evidence="22">CHS0354</strain>
        <tissue evidence="22">Mantle</tissue>
    </source>
</reference>
<dbReference type="PROSITE" id="PS50287">
    <property type="entry name" value="SRCR_2"/>
    <property type="match status" value="2"/>
</dbReference>
<evidence type="ECO:0000256" key="5">
    <source>
        <dbReference type="ARBA" id="ARBA00022825"/>
    </source>
</evidence>
<evidence type="ECO:0008006" key="24">
    <source>
        <dbReference type="Google" id="ProtNLM"/>
    </source>
</evidence>
<dbReference type="InterPro" id="IPR036364">
    <property type="entry name" value="SEA_dom_sf"/>
</dbReference>
<dbReference type="Gene3D" id="3.10.250.10">
    <property type="entry name" value="SRCR-like domain"/>
    <property type="match status" value="2"/>
</dbReference>
<feature type="disulfide bond" evidence="11">
    <location>
        <begin position="1362"/>
        <end position="1403"/>
    </location>
</feature>
<dbReference type="PANTHER" id="PTHR23282">
    <property type="entry name" value="APICAL ENDOSOMAL GLYCOPROTEIN PRECURSOR"/>
    <property type="match status" value="1"/>
</dbReference>
<dbReference type="SUPFAM" id="SSF57424">
    <property type="entry name" value="LDL receptor-like module"/>
    <property type="match status" value="5"/>
</dbReference>
<evidence type="ECO:0000256" key="1">
    <source>
        <dbReference type="ARBA" id="ARBA00004401"/>
    </source>
</evidence>
<feature type="disulfide bond" evidence="12">
    <location>
        <begin position="2907"/>
        <end position="2922"/>
    </location>
</feature>
<dbReference type="InterPro" id="IPR000998">
    <property type="entry name" value="MAM_dom"/>
</dbReference>
<evidence type="ECO:0000256" key="11">
    <source>
        <dbReference type="PROSITE-ProRule" id="PRU00090"/>
    </source>
</evidence>
<evidence type="ECO:0000256" key="3">
    <source>
        <dbReference type="ARBA" id="ARBA00022692"/>
    </source>
</evidence>
<dbReference type="InterPro" id="IPR002172">
    <property type="entry name" value="LDrepeatLR_classA_rpt"/>
</dbReference>
<reference evidence="22" key="2">
    <citation type="journal article" date="2021" name="Genome Biol. Evol.">
        <title>Developing a high-quality reference genome for a parasitic bivalve with doubly uniparental inheritance (Bivalvia: Unionida).</title>
        <authorList>
            <person name="Smith C.H."/>
        </authorList>
    </citation>
    <scope>NUCLEOTIDE SEQUENCE</scope>
    <source>
        <strain evidence="22">CHS0354</strain>
        <tissue evidence="22">Mantle</tissue>
    </source>
</reference>
<dbReference type="Pfam" id="PF01390">
    <property type="entry name" value="SEA"/>
    <property type="match status" value="1"/>
</dbReference>
<dbReference type="InterPro" id="IPR001254">
    <property type="entry name" value="Trypsin_dom"/>
</dbReference>
<dbReference type="GO" id="GO:0004252">
    <property type="term" value="F:serine-type endopeptidase activity"/>
    <property type="evidence" value="ECO:0007669"/>
    <property type="project" value="InterPro"/>
</dbReference>
<keyword evidence="6" id="KW-0735">Signal-anchor</keyword>
<feature type="domain" description="SEA" evidence="17">
    <location>
        <begin position="112"/>
        <end position="242"/>
    </location>
</feature>
<dbReference type="Gene3D" id="2.40.10.10">
    <property type="entry name" value="Trypsin-like serine proteases"/>
    <property type="match status" value="1"/>
</dbReference>
<keyword evidence="10" id="KW-0325">Glycoprotein</keyword>
<dbReference type="Gene3D" id="1.10.2000.10">
    <property type="entry name" value="Frizzled cysteine-rich domain"/>
    <property type="match status" value="1"/>
</dbReference>
<accession>A0AAE0W079</accession>
<feature type="domain" description="MAM" evidence="19">
    <location>
        <begin position="1678"/>
        <end position="1843"/>
    </location>
</feature>
<dbReference type="CDD" id="cd07066">
    <property type="entry name" value="CRD_FZ"/>
    <property type="match status" value="1"/>
</dbReference>
<dbReference type="InterPro" id="IPR001190">
    <property type="entry name" value="SRCR"/>
</dbReference>
<dbReference type="Pfam" id="PF00057">
    <property type="entry name" value="Ldl_recept_a"/>
    <property type="match status" value="2"/>
</dbReference>
<dbReference type="PROSITE" id="PS50060">
    <property type="entry name" value="MAM_2"/>
    <property type="match status" value="7"/>
</dbReference>
<dbReference type="SUPFAM" id="SSF56487">
    <property type="entry name" value="SRCR-like"/>
    <property type="match status" value="2"/>
</dbReference>
<sequence length="3317" mass="368143">MAKYKNKRQCDEDRLNRTYYDNPNYIHHTAPIIALRYPAAGRRSYDLTFIDLEPRKRKQCSSISKSRIAILVAIVVTICALIAAIIVAVYFTSIPDKTNKSELIIRKVEVIRLKTYQGEVVLAKEWNENLTDPASPVYKQEANSFISAMNHICGNSADKNRYNGTIVDGFRNGSTIVNYKMFWTGIYIQEIDTSGNSNNGQKGQVISEVEINPVEISTLIELVKNELPSLLGTSLTTTPKLQVVTTTNATVTTEKLTSAVPTTLKPAHSATTVHQTTEKLTNAAPTNVTQTIDKQEPSTVEHIPTTTKTTSTTMTTIPTTLTTTITTASTLSKSSTITTATSTSTTTTSTTTTKPTTTYNPTTVVTTSIPTSTSITITPYIATTSITTTQNPTTTNTSPTTKPTIGTTMTSIPTITSTATTTQSNASTTTTPKPTTTSTTLTPKQSTNATTTAQPATLSTTATERPTTSVTTTTQLTISNTMTPKATTTSTTTPKPTTENTTTTTTTKPTTTSTTATPRPYASTTITSTPTISATIAPKPGSTSTTTSNPTFPSTIATTEPTTTSGPEMTTTPIPSEISDPITCMKNFQKCGYSRSSQSENFKWNWNGDLYDGNGATAEGQVAVLRSPAFQHTSKAQHLKFYHQIPTTDTIKIKFLNHHDGTETLLSSQSSITDGLELVCINLPQVTVNSSLSFEAIKGVNSMKASKHTAIRNVEIKYGYCPDTLDLHNCTFEKEHSLCGHNITSSVTPSCGQPVYMWVHHSGATWTNRTGPDFDHTLMMKEVNQSFTHKYMTGEGHYMYVDASFGSPGDTTTLTLKDFLIGKFCSLRFFYHIYGKSTPVLRVRENTSHIDMVLPSFDLKAWIPGCIELKNDCTVEESSIRFVSFVAERGDGPWGDIAIDDISLSFQKCPDTSINCTFEDDMCGYLAEYGWEINQTGGYLVARGGEGRKLISPGVKGPGCITLYYTSTTNDMFDLIIGMNLTIGDRVYPVMMDGQTRMINVPVNTTRLDNLVIMLSSGFPSAAFYLHNVTFSSECPVLACPESDFACEHSCIFNADVCDRHSRHCIDGKDPAHYLCLPSIQCDFNQLSMCSYTIINANFTITDLNIATGTLDGAVLLQSSLSFMESPKGAFDNESCLWYKYTQYGEGRHRLVSNTSGFLKNLYIFDGLKAQGIPVTLQASLPSGNYSIIFEFQNNNMMTGSYAQIDDVEISDGKCPNYSVSCNVEEFFCRNSMWNGDVIDICLPNVAKCNGHVDCSDGSDEFGCRSTATTGAMPTINAIQDGCLPNPYPSCLRFGFQQVILPSIMGQTSVIEARNQLSYLMNGISSWHLFIKPVRGCMEPVRMFICGLHMSDCIAEKQHPLCRESCEVVARTCVKETLYKSLGFLNLDYFCKFLPYRMDDPTCLPISTSGLEITPTVQDGEYRSVIESIRLMNGSSEYSGRLEVLVNETWGTVCDRDYTFDDNSAAALCFELGFSYTGYWEYDSYYGVGPETHINSIICTSGQRSLDYCSIHLDSFCPDSFGSNMGLVCVPADPSCNFHTSDCDYHGAKWYRTFDEENKGYMTTYAEEGELSELMSPRFKSNSPSSITFTYQISKWASGKYMFGVDDSKNRTALWKVDAEKHEGIFRDCVNLQSFSGVKVQLVFSVVIGQPRNTKLTAQQIFDISYDLSSCPGVFPAVSCTFESITACPFVTTCQDEDSYRFQIRSGPSHSYFTGPKADYTTQNYTGHYMIADASFGEEGDSTEFRISSSVQPDQFYLWYQFYMSGPNVGNLRVHITDKNRSVSILVDEHHSDQGKSWYPACSALPSTNLSAYDIVFTATRGNGTQGDIAVDDIELNHRPCPYFVSCDFERPNYCDYNISQTAYHWQGDYLQQQPGTLLASGNYMRTNPYNSNEGDVAEMRSPSFSLSVDTKCVSFAFIMSGDDVGSLSVYVVYNNNVTQRKRDIYTAFNQKLKWYEANVILDYANSTSKTAAIVFSAQRGSSIDSFIGLDNIKVSSEKCVYGIQDEICDFNHPYLCGLQINHTEDSLYKWQIYNTASLTEGSYLQVDSSYGELGDISYAWLPPVHTSSATKLIFDYHMFGRNEDFENLTVLFETQSGLTTLDQLCCSRGNRWIFKCLPLPANAQGAVYFKATRKDALIDIFLDNVGLIEEDCPIQSVTCDFDTDDFSCGYRGWKRTNQSQNHFMVSSDPRAVDILLSSSAVYEGPACVAFDYKFSLDRNTWLGTGFRVKVIFEMTSGYHSVGLFSMTEDTGNDWQSRQIQIPDQNNATGFWIEFSAYGRGYFAIDNIILKSVECSLPLTTCAADKFACIEKCIPKEMECNKKMDCENGRDEKVSCMPSIACDFETSYHCGYMNESYDISKAGWAWTNNLTLEIWNTTVNIVDESNENGHFLVATLNNSYDAITVKSPTENHVEGTCLRFSSFGNGELYMETVMTGGSAWIIVETVEPFLWRTRQVNVPAGDVIVKFLLRAPTKKNGNNRIISGIDNIELLNGTCRSNDLNCSGGLVPCSDNSRCIQLNQICDFISDCHDGSDETEKACPGSVSCQFEDAYKCWYRNLHDFFSWDQRSGNFFKLPPYDHTYGNETGKFMVAHNSFDMALYYNTLTILGPDYPNRLDYINAILSSPTENITTESCAYFYYYLNGTALRPNPLSAQLFVYVNDSSGRRLAWYDHVNRTVNGWLKGWVPLQPGYANIIFEAKTVTTTTVWPGVVALDDVSVINSPCPVYPDCGPDTFRCTKNRVCIPVDMQCDGSNDCIDGSDEENCISKADYQVKLINGDGSYGSVAIFYRGLWRPVCMSQESLMKGNTTIVQLVCKKLGYTGRFLGAFANSWHQPVQYAMTVSCNFDHADLSNCSMNLTETKESTSSCYYYQAAFCSHDACFSGERLCPPDYTKNHSSTKCISPRYFCDGVPDCPGGTDEMKCVNCSASEFECTNHECIPVSKQCDGTPQCGDKSDEYGCVIVANNVSKIYHSQLLAYLPVCYNNMNRTLANRLCSLSGQGTSTHYESYMYGQGTVLSPQLDAISSLVPGYRLTIEPCYSALIKCASIECGTTIFDDSRLQKILHGRDAVLGQLPWQIALYANGFYSCGGSIIHPNWVLTAAHCTVKLSSYSVRVGAIEIGSNTSYVYQGHLYNASRKYLHPSYNDKQDNDISLLFINEPITFNNNVRPICIASQGTVEEILNGGYSSECYISGWGYYHDYINRETWLGNLQVVRVYLYSKEKCDQIYYNQGKSYPQNITVCIDNQNFGSAACHGDSGGPLICRNKYGRFEVLGTLSWGYKSCFIDGYPDIYQLSHPHADWIEKITGLDFSDLTMDND</sequence>
<dbReference type="Gene3D" id="4.10.400.10">
    <property type="entry name" value="Low-density Lipoprotein Receptor"/>
    <property type="match status" value="6"/>
</dbReference>
<dbReference type="InterPro" id="IPR023415">
    <property type="entry name" value="LDLR_class-A_CS"/>
</dbReference>
<dbReference type="SUPFAM" id="SSF82671">
    <property type="entry name" value="SEA domain"/>
    <property type="match status" value="1"/>
</dbReference>
<feature type="disulfide bond" evidence="12">
    <location>
        <begin position="2944"/>
        <end position="2959"/>
    </location>
</feature>
<dbReference type="InterPro" id="IPR009003">
    <property type="entry name" value="Peptidase_S1_PA"/>
</dbReference>
<dbReference type="EMBL" id="JAEAOA010001600">
    <property type="protein sequence ID" value="KAK3595697.1"/>
    <property type="molecule type" value="Genomic_DNA"/>
</dbReference>
<feature type="domain" description="MAM" evidence="19">
    <location>
        <begin position="2007"/>
        <end position="2155"/>
    </location>
</feature>
<feature type="domain" description="MAM" evidence="19">
    <location>
        <begin position="2543"/>
        <end position="2725"/>
    </location>
</feature>
<feature type="disulfide bond" evidence="13">
    <location>
        <begin position="2843"/>
        <end position="2853"/>
    </location>
</feature>
<dbReference type="InterPro" id="IPR036772">
    <property type="entry name" value="SRCR-like_dom_sf"/>
</dbReference>
<evidence type="ECO:0000256" key="12">
    <source>
        <dbReference type="PROSITE-ProRule" id="PRU00124"/>
    </source>
</evidence>
<dbReference type="PROSITE" id="PS50024">
    <property type="entry name" value="SEA"/>
    <property type="match status" value="1"/>
</dbReference>
<evidence type="ECO:0000256" key="10">
    <source>
        <dbReference type="ARBA" id="ARBA00023180"/>
    </source>
</evidence>
<dbReference type="PANTHER" id="PTHR23282:SF101">
    <property type="entry name" value="MAM DOMAIN-CONTAINING PROTEIN"/>
    <property type="match status" value="1"/>
</dbReference>
<evidence type="ECO:0000256" key="8">
    <source>
        <dbReference type="ARBA" id="ARBA00023136"/>
    </source>
</evidence>
<evidence type="ECO:0000256" key="14">
    <source>
        <dbReference type="RuleBase" id="RU363034"/>
    </source>
</evidence>
<evidence type="ECO:0000256" key="9">
    <source>
        <dbReference type="ARBA" id="ARBA00023157"/>
    </source>
</evidence>
<feature type="domain" description="MAM" evidence="19">
    <location>
        <begin position="1845"/>
        <end position="2002"/>
    </location>
</feature>
<name>A0AAE0W079_9BIVA</name>
<feature type="disulfide bond" evidence="12">
    <location>
        <begin position="2932"/>
        <end position="2950"/>
    </location>
</feature>
<dbReference type="PROSITE" id="PS50240">
    <property type="entry name" value="TRYPSIN_DOM"/>
    <property type="match status" value="1"/>
</dbReference>
<keyword evidence="4 14" id="KW-0378">Hydrolase</keyword>
<keyword evidence="23" id="KW-1185">Reference proteome</keyword>
<protein>
    <recommendedName>
        <fullName evidence="24">CORIN</fullName>
    </recommendedName>
</protein>
<evidence type="ECO:0000259" key="21">
    <source>
        <dbReference type="PROSITE" id="PS50287"/>
    </source>
</evidence>
<dbReference type="Pfam" id="PF00629">
    <property type="entry name" value="MAM"/>
    <property type="match status" value="7"/>
</dbReference>
<dbReference type="Pfam" id="PF00530">
    <property type="entry name" value="SRCR"/>
    <property type="match status" value="1"/>
</dbReference>
<dbReference type="CDD" id="cd00112">
    <property type="entry name" value="LDLa"/>
    <property type="match status" value="6"/>
</dbReference>
<evidence type="ECO:0000313" key="22">
    <source>
        <dbReference type="EMBL" id="KAK3595697.1"/>
    </source>
</evidence>
<feature type="domain" description="MAM" evidence="19">
    <location>
        <begin position="728"/>
        <end position="911"/>
    </location>
</feature>
<feature type="disulfide bond" evidence="12">
    <location>
        <begin position="1047"/>
        <end position="1065"/>
    </location>
</feature>
<evidence type="ECO:0000259" key="17">
    <source>
        <dbReference type="PROSITE" id="PS50024"/>
    </source>
</evidence>
<organism evidence="22 23">
    <name type="scientific">Potamilus streckersoni</name>
    <dbReference type="NCBI Taxonomy" id="2493646"/>
    <lineage>
        <taxon>Eukaryota</taxon>
        <taxon>Metazoa</taxon>
        <taxon>Spiralia</taxon>
        <taxon>Lophotrochozoa</taxon>
        <taxon>Mollusca</taxon>
        <taxon>Bivalvia</taxon>
        <taxon>Autobranchia</taxon>
        <taxon>Heteroconchia</taxon>
        <taxon>Palaeoheterodonta</taxon>
        <taxon>Unionida</taxon>
        <taxon>Unionoidea</taxon>
        <taxon>Unionidae</taxon>
        <taxon>Ambleminae</taxon>
        <taxon>Lampsilini</taxon>
        <taxon>Potamilus</taxon>
    </lineage>
</organism>
<dbReference type="InterPro" id="IPR036790">
    <property type="entry name" value="Frizzled_dom_sf"/>
</dbReference>
<comment type="caution">
    <text evidence="13">Lacks conserved residue(s) required for the propagation of feature annotation.</text>
</comment>
<evidence type="ECO:0000256" key="2">
    <source>
        <dbReference type="ARBA" id="ARBA00022670"/>
    </source>
</evidence>
<dbReference type="SUPFAM" id="SSF63501">
    <property type="entry name" value="Frizzled cysteine-rich domain"/>
    <property type="match status" value="1"/>
</dbReference>
<keyword evidence="7 16" id="KW-1133">Transmembrane helix</keyword>
<dbReference type="InterPro" id="IPR036055">
    <property type="entry name" value="LDL_receptor-like_sf"/>
</dbReference>
<dbReference type="PROSITE" id="PS00135">
    <property type="entry name" value="TRYPSIN_SER"/>
    <property type="match status" value="1"/>
</dbReference>
<dbReference type="SMART" id="SM00020">
    <property type="entry name" value="Tryp_SPc"/>
    <property type="match status" value="1"/>
</dbReference>
<dbReference type="InterPro" id="IPR018114">
    <property type="entry name" value="TRYPSIN_HIS"/>
</dbReference>
<dbReference type="GO" id="GO:0006508">
    <property type="term" value="P:proteolysis"/>
    <property type="evidence" value="ECO:0007669"/>
    <property type="project" value="UniProtKB-KW"/>
</dbReference>
<comment type="subcellular location">
    <subcellularLocation>
        <location evidence="1">Cell membrane</location>
        <topology evidence="1">Single-pass type II membrane protein</topology>
    </subcellularLocation>
</comment>
<feature type="compositionally biased region" description="Low complexity" evidence="15">
    <location>
        <begin position="388"/>
        <end position="574"/>
    </location>
</feature>
<dbReference type="Proteomes" id="UP001195483">
    <property type="component" value="Unassembled WGS sequence"/>
</dbReference>
<dbReference type="SMART" id="SM00192">
    <property type="entry name" value="LDLa"/>
    <property type="match status" value="6"/>
</dbReference>
<dbReference type="SMART" id="SM00137">
    <property type="entry name" value="MAM"/>
    <property type="match status" value="3"/>
</dbReference>
<dbReference type="InterPro" id="IPR020067">
    <property type="entry name" value="Frizzled_dom"/>
</dbReference>